<evidence type="ECO:0000313" key="2">
    <source>
        <dbReference type="Proteomes" id="UP000298327"/>
    </source>
</evidence>
<reference evidence="1 2" key="1">
    <citation type="submission" date="2019-02" db="EMBL/GenBank/DDBJ databases">
        <title>Genome sequencing of the rare red list fungi Dentipellis fragilis.</title>
        <authorList>
            <person name="Buettner E."/>
            <person name="Kellner H."/>
        </authorList>
    </citation>
    <scope>NUCLEOTIDE SEQUENCE [LARGE SCALE GENOMIC DNA]</scope>
    <source>
        <strain evidence="1 2">DSM 105465</strain>
    </source>
</reference>
<dbReference type="EMBL" id="SEOQ01001143">
    <property type="protein sequence ID" value="TFY53493.1"/>
    <property type="molecule type" value="Genomic_DNA"/>
</dbReference>
<proteinExistence type="predicted"/>
<gene>
    <name evidence="1" type="ORF">EVG20_g10088</name>
</gene>
<dbReference type="AlphaFoldDB" id="A0A4Y9XVP3"/>
<evidence type="ECO:0000313" key="1">
    <source>
        <dbReference type="EMBL" id="TFY53493.1"/>
    </source>
</evidence>
<dbReference type="OrthoDB" id="10634731at2759"/>
<name>A0A4Y9XVP3_9AGAM</name>
<accession>A0A4Y9XVP3</accession>
<comment type="caution">
    <text evidence="1">The sequence shown here is derived from an EMBL/GenBank/DDBJ whole genome shotgun (WGS) entry which is preliminary data.</text>
</comment>
<sequence>MPSLEFLSNPGHPDHNQVLSAIPGTLAAVRINRHTDLQQDCRDLNFIEWNFGSRIGIHLYIQIKVSFDIDQENFVYEYTKTQYLRFDLRYPSPATILDPNYPLKLHEPYGVFTPSPLPPPTCRSHRIPTDELSDDALFDRLDL</sequence>
<keyword evidence="2" id="KW-1185">Reference proteome</keyword>
<organism evidence="1 2">
    <name type="scientific">Dentipellis fragilis</name>
    <dbReference type="NCBI Taxonomy" id="205917"/>
    <lineage>
        <taxon>Eukaryota</taxon>
        <taxon>Fungi</taxon>
        <taxon>Dikarya</taxon>
        <taxon>Basidiomycota</taxon>
        <taxon>Agaricomycotina</taxon>
        <taxon>Agaricomycetes</taxon>
        <taxon>Russulales</taxon>
        <taxon>Hericiaceae</taxon>
        <taxon>Dentipellis</taxon>
    </lineage>
</organism>
<protein>
    <submittedName>
        <fullName evidence="1">Uncharacterized protein</fullName>
    </submittedName>
</protein>
<dbReference type="Proteomes" id="UP000298327">
    <property type="component" value="Unassembled WGS sequence"/>
</dbReference>